<keyword evidence="10" id="KW-1185">Reference proteome</keyword>
<dbReference type="RefSeq" id="WP_189245655.1">
    <property type="nucleotide sequence ID" value="NZ_BMQJ01000002.1"/>
</dbReference>
<evidence type="ECO:0000256" key="5">
    <source>
        <dbReference type="ARBA" id="ARBA00022989"/>
    </source>
</evidence>
<dbReference type="Proteomes" id="UP000611554">
    <property type="component" value="Unassembled WGS sequence"/>
</dbReference>
<gene>
    <name evidence="9" type="ORF">GCM10010140_14960</name>
</gene>
<feature type="transmembrane region" description="Helical" evidence="8">
    <location>
        <begin position="79"/>
        <end position="99"/>
    </location>
</feature>
<organism evidence="9 10">
    <name type="scientific">Streptosporangium pseudovulgare</name>
    <dbReference type="NCBI Taxonomy" id="35765"/>
    <lineage>
        <taxon>Bacteria</taxon>
        <taxon>Bacillati</taxon>
        <taxon>Actinomycetota</taxon>
        <taxon>Actinomycetes</taxon>
        <taxon>Streptosporangiales</taxon>
        <taxon>Streptosporangiaceae</taxon>
        <taxon>Streptosporangium</taxon>
    </lineage>
</organism>
<evidence type="ECO:0000256" key="1">
    <source>
        <dbReference type="ARBA" id="ARBA00004651"/>
    </source>
</evidence>
<keyword evidence="5 8" id="KW-1133">Transmembrane helix</keyword>
<evidence type="ECO:0000256" key="2">
    <source>
        <dbReference type="ARBA" id="ARBA00006679"/>
    </source>
</evidence>
<evidence type="ECO:0008006" key="11">
    <source>
        <dbReference type="Google" id="ProtNLM"/>
    </source>
</evidence>
<accession>A0ABQ2QLF2</accession>
<feature type="transmembrane region" description="Helical" evidence="8">
    <location>
        <begin position="5"/>
        <end position="26"/>
    </location>
</feature>
<evidence type="ECO:0000256" key="3">
    <source>
        <dbReference type="ARBA" id="ARBA00022475"/>
    </source>
</evidence>
<dbReference type="EMBL" id="BMQJ01000002">
    <property type="protein sequence ID" value="GGP86444.1"/>
    <property type="molecule type" value="Genomic_DNA"/>
</dbReference>
<name>A0ABQ2QLF2_9ACTN</name>
<comment type="similarity">
    <text evidence="2">Belongs to the DoxX family.</text>
</comment>
<evidence type="ECO:0000256" key="7">
    <source>
        <dbReference type="SAM" id="MobiDB-lite"/>
    </source>
</evidence>
<dbReference type="PANTHER" id="PTHR33452">
    <property type="entry name" value="OXIDOREDUCTASE CATD-RELATED"/>
    <property type="match status" value="1"/>
</dbReference>
<evidence type="ECO:0000313" key="9">
    <source>
        <dbReference type="EMBL" id="GGP86444.1"/>
    </source>
</evidence>
<feature type="compositionally biased region" description="Pro residues" evidence="7">
    <location>
        <begin position="155"/>
        <end position="171"/>
    </location>
</feature>
<feature type="transmembrane region" description="Helical" evidence="8">
    <location>
        <begin position="105"/>
        <end position="130"/>
    </location>
</feature>
<feature type="transmembrane region" description="Helical" evidence="8">
    <location>
        <begin position="53"/>
        <end position="72"/>
    </location>
</feature>
<dbReference type="InterPro" id="IPR051907">
    <property type="entry name" value="DoxX-like_oxidoreductase"/>
</dbReference>
<evidence type="ECO:0000256" key="4">
    <source>
        <dbReference type="ARBA" id="ARBA00022692"/>
    </source>
</evidence>
<comment type="caution">
    <text evidence="9">The sequence shown here is derived from an EMBL/GenBank/DDBJ whole genome shotgun (WGS) entry which is preliminary data.</text>
</comment>
<proteinExistence type="inferred from homology"/>
<dbReference type="PANTHER" id="PTHR33452:SF1">
    <property type="entry name" value="INNER MEMBRANE PROTEIN YPHA-RELATED"/>
    <property type="match status" value="1"/>
</dbReference>
<keyword evidence="4 8" id="KW-0812">Transmembrane</keyword>
<protein>
    <recommendedName>
        <fullName evidence="11">DoxX family protein</fullName>
    </recommendedName>
</protein>
<evidence type="ECO:0000313" key="10">
    <source>
        <dbReference type="Proteomes" id="UP000611554"/>
    </source>
</evidence>
<dbReference type="InterPro" id="IPR032808">
    <property type="entry name" value="DoxX"/>
</dbReference>
<sequence length="193" mass="19464">MRRALYDVAALIARIVVGVIFVAHGWQKAAGGGPGAAAAKFAAMGVPLPEASAWYAVVVELAGGILLILGLLTPLAGLLLAIDMLGAVLFVHRGALFVGEGGFELAGALGSAALLAAAGGAGRVSLDHLLFGRRRERRRRDEAGLPYVPPLAAGPQPPAPADRPPEQPPGQSPQQPSAQAGGPGDPRGDAAGR</sequence>
<keyword evidence="6 8" id="KW-0472">Membrane</keyword>
<feature type="region of interest" description="Disordered" evidence="7">
    <location>
        <begin position="142"/>
        <end position="193"/>
    </location>
</feature>
<evidence type="ECO:0000256" key="8">
    <source>
        <dbReference type="SAM" id="Phobius"/>
    </source>
</evidence>
<keyword evidence="3" id="KW-1003">Cell membrane</keyword>
<comment type="subcellular location">
    <subcellularLocation>
        <location evidence="1">Cell membrane</location>
        <topology evidence="1">Multi-pass membrane protein</topology>
    </subcellularLocation>
</comment>
<reference evidence="10" key="1">
    <citation type="journal article" date="2019" name="Int. J. Syst. Evol. Microbiol.">
        <title>The Global Catalogue of Microorganisms (GCM) 10K type strain sequencing project: providing services to taxonomists for standard genome sequencing and annotation.</title>
        <authorList>
            <consortium name="The Broad Institute Genomics Platform"/>
            <consortium name="The Broad Institute Genome Sequencing Center for Infectious Disease"/>
            <person name="Wu L."/>
            <person name="Ma J."/>
        </authorList>
    </citation>
    <scope>NUCLEOTIDE SEQUENCE [LARGE SCALE GENOMIC DNA]</scope>
    <source>
        <strain evidence="10">JCM 3115</strain>
    </source>
</reference>
<evidence type="ECO:0000256" key="6">
    <source>
        <dbReference type="ARBA" id="ARBA00023136"/>
    </source>
</evidence>
<dbReference type="Pfam" id="PF07681">
    <property type="entry name" value="DoxX"/>
    <property type="match status" value="1"/>
</dbReference>